<accession>A0A1V2GTS1</accession>
<evidence type="ECO:0008006" key="4">
    <source>
        <dbReference type="Google" id="ProtNLM"/>
    </source>
</evidence>
<feature type="transmembrane region" description="Helical" evidence="1">
    <location>
        <begin position="72"/>
        <end position="90"/>
    </location>
</feature>
<reference evidence="2 3" key="1">
    <citation type="submission" date="2016-10" db="EMBL/GenBank/DDBJ databases">
        <title>Draft Genome sequence of Roseomonas sp. strain M3.</title>
        <authorList>
            <person name="Subhash Y."/>
            <person name="Lee S."/>
        </authorList>
    </citation>
    <scope>NUCLEOTIDE SEQUENCE [LARGE SCALE GENOMIC DNA]</scope>
    <source>
        <strain evidence="2 3">M3</strain>
    </source>
</reference>
<dbReference type="OrthoDB" id="10005066at2"/>
<keyword evidence="1" id="KW-0812">Transmembrane</keyword>
<feature type="transmembrane region" description="Helical" evidence="1">
    <location>
        <begin position="27"/>
        <end position="52"/>
    </location>
</feature>
<protein>
    <recommendedName>
        <fullName evidence="4">YcxB-like protein domain-containing protein</fullName>
    </recommendedName>
</protein>
<evidence type="ECO:0000256" key="1">
    <source>
        <dbReference type="SAM" id="Phobius"/>
    </source>
</evidence>
<organism evidence="2 3">
    <name type="scientific">Teichococcus deserti</name>
    <dbReference type="NCBI Taxonomy" id="1817963"/>
    <lineage>
        <taxon>Bacteria</taxon>
        <taxon>Pseudomonadati</taxon>
        <taxon>Pseudomonadota</taxon>
        <taxon>Alphaproteobacteria</taxon>
        <taxon>Acetobacterales</taxon>
        <taxon>Roseomonadaceae</taxon>
        <taxon>Roseomonas</taxon>
    </lineage>
</organism>
<dbReference type="Proteomes" id="UP000188879">
    <property type="component" value="Unassembled WGS sequence"/>
</dbReference>
<dbReference type="EMBL" id="MLCO01000469">
    <property type="protein sequence ID" value="ONG43660.1"/>
    <property type="molecule type" value="Genomic_DNA"/>
</dbReference>
<keyword evidence="1" id="KW-1133">Transmembrane helix</keyword>
<evidence type="ECO:0000313" key="3">
    <source>
        <dbReference type="Proteomes" id="UP000188879"/>
    </source>
</evidence>
<gene>
    <name evidence="2" type="ORF">BKE38_28750</name>
</gene>
<evidence type="ECO:0000313" key="2">
    <source>
        <dbReference type="EMBL" id="ONG43660.1"/>
    </source>
</evidence>
<sequence>MTRLSLDWKAADQAALIALDSARSQPVALPAAVSLLQGAWLAALAVASLRVVDGLLRHLGDKPSLWRAPEAFELWLAGGILGVAAVIALAQQAWPRAAMRRLLAPYAAEPARQPLFGPVALELAPDRLTCRGEGFCWSFDRDRLDSLEVLPALMILRFGPALQAIALPLPRRDLSEAQQAEIRAWASPPAA</sequence>
<keyword evidence="1" id="KW-0472">Membrane</keyword>
<comment type="caution">
    <text evidence="2">The sequence shown here is derived from an EMBL/GenBank/DDBJ whole genome shotgun (WGS) entry which is preliminary data.</text>
</comment>
<dbReference type="AlphaFoldDB" id="A0A1V2GTS1"/>
<proteinExistence type="predicted"/>
<keyword evidence="3" id="KW-1185">Reference proteome</keyword>
<name>A0A1V2GTS1_9PROT</name>
<dbReference type="RefSeq" id="WP_076960601.1">
    <property type="nucleotide sequence ID" value="NZ_MLCO01000469.1"/>
</dbReference>